<dbReference type="EMBL" id="BGZK01000758">
    <property type="protein sequence ID" value="GBP59333.1"/>
    <property type="molecule type" value="Genomic_DNA"/>
</dbReference>
<dbReference type="AlphaFoldDB" id="A0A4C1X842"/>
<keyword evidence="3" id="KW-1185">Reference proteome</keyword>
<proteinExistence type="predicted"/>
<evidence type="ECO:0000313" key="2">
    <source>
        <dbReference type="EMBL" id="GBP59333.1"/>
    </source>
</evidence>
<feature type="region of interest" description="Disordered" evidence="1">
    <location>
        <begin position="48"/>
        <end position="71"/>
    </location>
</feature>
<organism evidence="2 3">
    <name type="scientific">Eumeta variegata</name>
    <name type="common">Bagworm moth</name>
    <name type="synonym">Eumeta japonica</name>
    <dbReference type="NCBI Taxonomy" id="151549"/>
    <lineage>
        <taxon>Eukaryota</taxon>
        <taxon>Metazoa</taxon>
        <taxon>Ecdysozoa</taxon>
        <taxon>Arthropoda</taxon>
        <taxon>Hexapoda</taxon>
        <taxon>Insecta</taxon>
        <taxon>Pterygota</taxon>
        <taxon>Neoptera</taxon>
        <taxon>Endopterygota</taxon>
        <taxon>Lepidoptera</taxon>
        <taxon>Glossata</taxon>
        <taxon>Ditrysia</taxon>
        <taxon>Tineoidea</taxon>
        <taxon>Psychidae</taxon>
        <taxon>Oiketicinae</taxon>
        <taxon>Eumeta</taxon>
    </lineage>
</organism>
<dbReference type="Proteomes" id="UP000299102">
    <property type="component" value="Unassembled WGS sequence"/>
</dbReference>
<name>A0A4C1X842_EUMVA</name>
<comment type="caution">
    <text evidence="2">The sequence shown here is derived from an EMBL/GenBank/DDBJ whole genome shotgun (WGS) entry which is preliminary data.</text>
</comment>
<gene>
    <name evidence="2" type="ORF">EVAR_40719_1</name>
</gene>
<reference evidence="2 3" key="1">
    <citation type="journal article" date="2019" name="Commun. Biol.">
        <title>The bagworm genome reveals a unique fibroin gene that provides high tensile strength.</title>
        <authorList>
            <person name="Kono N."/>
            <person name="Nakamura H."/>
            <person name="Ohtoshi R."/>
            <person name="Tomita M."/>
            <person name="Numata K."/>
            <person name="Arakawa K."/>
        </authorList>
    </citation>
    <scope>NUCLEOTIDE SEQUENCE [LARGE SCALE GENOMIC DNA]</scope>
</reference>
<evidence type="ECO:0000313" key="3">
    <source>
        <dbReference type="Proteomes" id="UP000299102"/>
    </source>
</evidence>
<sequence length="130" mass="14246">MCKAAAFAVHSLTPEDNVIREVFCAYVTAQTKRCVMYSRNFLRALEPRPVSRRSSRRDGGVFGAGSTDRKGAQSRGWVLSVCACAAPCPSPGTPHVRRASRPALRIRATARARRVRGGQVRRTTDSSINE</sequence>
<accession>A0A4C1X842</accession>
<evidence type="ECO:0000256" key="1">
    <source>
        <dbReference type="SAM" id="MobiDB-lite"/>
    </source>
</evidence>
<protein>
    <submittedName>
        <fullName evidence="2">Uncharacterized protein</fullName>
    </submittedName>
</protein>
<feature type="region of interest" description="Disordered" evidence="1">
    <location>
        <begin position="110"/>
        <end position="130"/>
    </location>
</feature>